<feature type="domain" description="HTH merR-type" evidence="6">
    <location>
        <begin position="1"/>
        <end position="68"/>
    </location>
</feature>
<evidence type="ECO:0000256" key="3">
    <source>
        <dbReference type="ARBA" id="ARBA00023125"/>
    </source>
</evidence>
<dbReference type="InterPro" id="IPR015358">
    <property type="entry name" value="Tscrpt_reg_MerR_DNA-bd"/>
</dbReference>
<evidence type="ECO:0000313" key="8">
    <source>
        <dbReference type="Proteomes" id="UP001212602"/>
    </source>
</evidence>
<keyword evidence="2" id="KW-0805">Transcription regulation</keyword>
<dbReference type="PANTHER" id="PTHR30204:SF69">
    <property type="entry name" value="MERR-FAMILY TRANSCRIPTIONAL REGULATOR"/>
    <property type="match status" value="1"/>
</dbReference>
<dbReference type="PRINTS" id="PR00040">
    <property type="entry name" value="HTHMERR"/>
</dbReference>
<dbReference type="PROSITE" id="PS00552">
    <property type="entry name" value="HTH_MERR_1"/>
    <property type="match status" value="1"/>
</dbReference>
<dbReference type="InterPro" id="IPR047057">
    <property type="entry name" value="MerR_fam"/>
</dbReference>
<dbReference type="AlphaFoldDB" id="A0AAE3NBB8"/>
<keyword evidence="3 7" id="KW-0238">DNA-binding</keyword>
<dbReference type="EMBL" id="JAQIPB010000015">
    <property type="protein sequence ID" value="MDA7419215.1"/>
    <property type="molecule type" value="Genomic_DNA"/>
</dbReference>
<sequence length="137" mass="15439">MNISELAQRSGVSVHRLRRYEAAGLIQAGRSAGGYRRFDERVLREVTFIAMGRALDVPLPVLAQLLPRYRAGTLGLDELMAQLRARVAEVDAVIAAQRALRRRLVDHIAWCERRKARAQSKAPASPFPTRKARERQP</sequence>
<evidence type="ECO:0000256" key="5">
    <source>
        <dbReference type="SAM" id="MobiDB-lite"/>
    </source>
</evidence>
<dbReference type="PROSITE" id="PS50937">
    <property type="entry name" value="HTH_MERR_2"/>
    <property type="match status" value="1"/>
</dbReference>
<dbReference type="RefSeq" id="WP_271430416.1">
    <property type="nucleotide sequence ID" value="NZ_JAQIPB010000015.1"/>
</dbReference>
<keyword evidence="8" id="KW-1185">Reference proteome</keyword>
<gene>
    <name evidence="7" type="ORF">PGB34_22810</name>
</gene>
<dbReference type="PANTHER" id="PTHR30204">
    <property type="entry name" value="REDOX-CYCLING DRUG-SENSING TRANSCRIPTIONAL ACTIVATOR SOXR"/>
    <property type="match status" value="1"/>
</dbReference>
<keyword evidence="4" id="KW-0804">Transcription</keyword>
<dbReference type="Pfam" id="PF00376">
    <property type="entry name" value="MerR"/>
    <property type="match status" value="1"/>
</dbReference>
<dbReference type="GO" id="GO:0003677">
    <property type="term" value="F:DNA binding"/>
    <property type="evidence" value="ECO:0007669"/>
    <property type="project" value="UniProtKB-KW"/>
</dbReference>
<comment type="caution">
    <text evidence="7">The sequence shown here is derived from an EMBL/GenBank/DDBJ whole genome shotgun (WGS) entry which is preliminary data.</text>
</comment>
<evidence type="ECO:0000256" key="1">
    <source>
        <dbReference type="ARBA" id="ARBA00022491"/>
    </source>
</evidence>
<dbReference type="GO" id="GO:0003700">
    <property type="term" value="F:DNA-binding transcription factor activity"/>
    <property type="evidence" value="ECO:0007669"/>
    <property type="project" value="InterPro"/>
</dbReference>
<evidence type="ECO:0000313" key="7">
    <source>
        <dbReference type="EMBL" id="MDA7419215.1"/>
    </source>
</evidence>
<dbReference type="Gene3D" id="1.10.1660.10">
    <property type="match status" value="1"/>
</dbReference>
<dbReference type="Pfam" id="PF09278">
    <property type="entry name" value="MerR-DNA-bind"/>
    <property type="match status" value="1"/>
</dbReference>
<feature type="region of interest" description="Disordered" evidence="5">
    <location>
        <begin position="117"/>
        <end position="137"/>
    </location>
</feature>
<reference evidence="7" key="1">
    <citation type="submission" date="2023-01" db="EMBL/GenBank/DDBJ databases">
        <title>Xenophilus mangrovi sp. nov., isolated from soil of Mangrove nature reserve.</title>
        <authorList>
            <person name="Xu S."/>
            <person name="Liu Z."/>
            <person name="Xu Y."/>
        </authorList>
    </citation>
    <scope>NUCLEOTIDE SEQUENCE</scope>
    <source>
        <strain evidence="7">YW8</strain>
    </source>
</reference>
<dbReference type="SUPFAM" id="SSF46955">
    <property type="entry name" value="Putative DNA-binding domain"/>
    <property type="match status" value="1"/>
</dbReference>
<protein>
    <submittedName>
        <fullName evidence="7">MerR family DNA-binding transcriptional regulator</fullName>
    </submittedName>
</protein>
<evidence type="ECO:0000259" key="6">
    <source>
        <dbReference type="PROSITE" id="PS50937"/>
    </source>
</evidence>
<proteinExistence type="predicted"/>
<evidence type="ECO:0000256" key="2">
    <source>
        <dbReference type="ARBA" id="ARBA00023015"/>
    </source>
</evidence>
<accession>A0AAE3NBB8</accession>
<dbReference type="InterPro" id="IPR009061">
    <property type="entry name" value="DNA-bd_dom_put_sf"/>
</dbReference>
<evidence type="ECO:0000256" key="4">
    <source>
        <dbReference type="ARBA" id="ARBA00023163"/>
    </source>
</evidence>
<name>A0AAE3NBB8_9BURK</name>
<organism evidence="7 8">
    <name type="scientific">Xenophilus arseniciresistens</name>
    <dbReference type="NCBI Taxonomy" id="1283306"/>
    <lineage>
        <taxon>Bacteria</taxon>
        <taxon>Pseudomonadati</taxon>
        <taxon>Pseudomonadota</taxon>
        <taxon>Betaproteobacteria</taxon>
        <taxon>Burkholderiales</taxon>
        <taxon>Comamonadaceae</taxon>
        <taxon>Xenophilus</taxon>
    </lineage>
</organism>
<dbReference type="SMART" id="SM00422">
    <property type="entry name" value="HTH_MERR"/>
    <property type="match status" value="1"/>
</dbReference>
<dbReference type="Proteomes" id="UP001212602">
    <property type="component" value="Unassembled WGS sequence"/>
</dbReference>
<dbReference type="InterPro" id="IPR000551">
    <property type="entry name" value="MerR-type_HTH_dom"/>
</dbReference>
<keyword evidence="1" id="KW-0678">Repressor</keyword>